<protein>
    <submittedName>
        <fullName evidence="1">Uncharacterized protein</fullName>
    </submittedName>
</protein>
<name>A0A6J5REY5_9CAUD</name>
<gene>
    <name evidence="1" type="ORF">UFOVP1224_3</name>
</gene>
<dbReference type="EMBL" id="LR797159">
    <property type="protein sequence ID" value="CAB4190995.1"/>
    <property type="molecule type" value="Genomic_DNA"/>
</dbReference>
<reference evidence="1" key="1">
    <citation type="submission" date="2020-05" db="EMBL/GenBank/DDBJ databases">
        <authorList>
            <person name="Chiriac C."/>
            <person name="Salcher M."/>
            <person name="Ghai R."/>
            <person name="Kavagutti S V."/>
        </authorList>
    </citation>
    <scope>NUCLEOTIDE SEQUENCE</scope>
</reference>
<proteinExistence type="predicted"/>
<evidence type="ECO:0000313" key="1">
    <source>
        <dbReference type="EMBL" id="CAB4190995.1"/>
    </source>
</evidence>
<sequence length="91" mass="10016">MKLPITIEYTSGEFGTYTAQPPEWAKWENKTGLTISQAQEKIGISDLLFLAWNAMKRESGGKPIKGYEVWCETVADVSVGEVVPKATPPEA</sequence>
<accession>A0A6J5REY5</accession>
<organism evidence="1">
    <name type="scientific">uncultured Caudovirales phage</name>
    <dbReference type="NCBI Taxonomy" id="2100421"/>
    <lineage>
        <taxon>Viruses</taxon>
        <taxon>Duplodnaviria</taxon>
        <taxon>Heunggongvirae</taxon>
        <taxon>Uroviricota</taxon>
        <taxon>Caudoviricetes</taxon>
        <taxon>Peduoviridae</taxon>
        <taxon>Maltschvirus</taxon>
        <taxon>Maltschvirus maltsch</taxon>
    </lineage>
</organism>